<evidence type="ECO:0000256" key="7">
    <source>
        <dbReference type="ARBA" id="ARBA00023136"/>
    </source>
</evidence>
<feature type="transmembrane region" description="Helical" evidence="8">
    <location>
        <begin position="9"/>
        <end position="29"/>
    </location>
</feature>
<dbReference type="InterPro" id="IPR050297">
    <property type="entry name" value="LipidA_mod_glycosyltrf_83"/>
</dbReference>
<keyword evidence="4 10" id="KW-0808">Transferase</keyword>
<dbReference type="GO" id="GO:0016763">
    <property type="term" value="F:pentosyltransferase activity"/>
    <property type="evidence" value="ECO:0007669"/>
    <property type="project" value="TreeGrafter"/>
</dbReference>
<dbReference type="EMBL" id="AYSV01000021">
    <property type="protein sequence ID" value="ETD72746.1"/>
    <property type="molecule type" value="Genomic_DNA"/>
</dbReference>
<protein>
    <submittedName>
        <fullName evidence="10">Dolichyl-phosphate-mannose-protein mannosyltransferase</fullName>
    </submittedName>
</protein>
<gene>
    <name evidence="10" type="ORF">V757_02375</name>
</gene>
<feature type="transmembrane region" description="Helical" evidence="8">
    <location>
        <begin position="209"/>
        <end position="227"/>
    </location>
</feature>
<dbReference type="GO" id="GO:0006493">
    <property type="term" value="P:protein O-linked glycosylation"/>
    <property type="evidence" value="ECO:0007669"/>
    <property type="project" value="InterPro"/>
</dbReference>
<keyword evidence="5 8" id="KW-0812">Transmembrane</keyword>
<reference evidence="10 11" key="1">
    <citation type="submission" date="2013-11" db="EMBL/GenBank/DDBJ databases">
        <title>Genomic analysis of Pelistega sp. HM-7.</title>
        <authorList>
            <person name="Kumbhare S.V."/>
            <person name="Shetty S.A."/>
            <person name="Sharma O."/>
            <person name="Dhotre D.P."/>
        </authorList>
    </citation>
    <scope>NUCLEOTIDE SEQUENCE [LARGE SCALE GENOMIC DNA]</scope>
    <source>
        <strain evidence="10 11">HM-7</strain>
    </source>
</reference>
<evidence type="ECO:0000256" key="6">
    <source>
        <dbReference type="ARBA" id="ARBA00022989"/>
    </source>
</evidence>
<feature type="transmembrane region" description="Helical" evidence="8">
    <location>
        <begin position="372"/>
        <end position="393"/>
    </location>
</feature>
<dbReference type="InterPro" id="IPR003342">
    <property type="entry name" value="ArnT-like_N"/>
</dbReference>
<evidence type="ECO:0000259" key="9">
    <source>
        <dbReference type="Pfam" id="PF02366"/>
    </source>
</evidence>
<evidence type="ECO:0000256" key="4">
    <source>
        <dbReference type="ARBA" id="ARBA00022679"/>
    </source>
</evidence>
<evidence type="ECO:0000256" key="2">
    <source>
        <dbReference type="ARBA" id="ARBA00022475"/>
    </source>
</evidence>
<dbReference type="Pfam" id="PF02366">
    <property type="entry name" value="PMT"/>
    <property type="match status" value="1"/>
</dbReference>
<feature type="transmembrane region" description="Helical" evidence="8">
    <location>
        <begin position="333"/>
        <end position="351"/>
    </location>
</feature>
<evidence type="ECO:0000313" key="10">
    <source>
        <dbReference type="EMBL" id="ETD72746.1"/>
    </source>
</evidence>
<dbReference type="RefSeq" id="WP_023949503.1">
    <property type="nucleotide sequence ID" value="NZ_AYSV01000021.1"/>
</dbReference>
<dbReference type="OrthoDB" id="9775035at2"/>
<keyword evidence="7 8" id="KW-0472">Membrane</keyword>
<evidence type="ECO:0000256" key="1">
    <source>
        <dbReference type="ARBA" id="ARBA00004651"/>
    </source>
</evidence>
<feature type="domain" description="ArnT-like N-terminal" evidence="9">
    <location>
        <begin position="29"/>
        <end position="240"/>
    </location>
</feature>
<dbReference type="GO" id="GO:0005886">
    <property type="term" value="C:plasma membrane"/>
    <property type="evidence" value="ECO:0007669"/>
    <property type="project" value="UniProtKB-SubCell"/>
</dbReference>
<dbReference type="PANTHER" id="PTHR33908:SF3">
    <property type="entry name" value="UNDECAPRENYL PHOSPHATE-ALPHA-4-AMINO-4-DEOXY-L-ARABINOSE ARABINOSYL TRANSFERASE"/>
    <property type="match status" value="1"/>
</dbReference>
<feature type="transmembrane region" description="Helical" evidence="8">
    <location>
        <begin position="84"/>
        <end position="104"/>
    </location>
</feature>
<organism evidence="10 11">
    <name type="scientific">Pelistega indica</name>
    <dbReference type="NCBI Taxonomy" id="1414851"/>
    <lineage>
        <taxon>Bacteria</taxon>
        <taxon>Pseudomonadati</taxon>
        <taxon>Pseudomonadota</taxon>
        <taxon>Betaproteobacteria</taxon>
        <taxon>Burkholderiales</taxon>
        <taxon>Alcaligenaceae</taxon>
        <taxon>Pelistega</taxon>
    </lineage>
</organism>
<dbReference type="GO" id="GO:0010041">
    <property type="term" value="P:response to iron(III) ion"/>
    <property type="evidence" value="ECO:0007669"/>
    <property type="project" value="TreeGrafter"/>
</dbReference>
<dbReference type="AlphaFoldDB" id="V8G9F8"/>
<sequence>MNNFKFKQLDLMTIVVMLIGWIPMVLLPFQDTTEPRYAEISRLMASTNDWITPWFEPGVPFWGKPPLSFWAQALSIKMFGTAEWAVRLPSWLVTCLGLVVLRLALHRVYNEKVSQWAVFILSSFALVYLNSGGVLTDPFLTFGTTLCFGSFIVCMSSDVPSKKWGYLFFIGLSIGLLSKGPLVIVLVGIPIAIYLGLNWSTFTVFKQSFPWKKGFVLMLVLVLPWYIMAEIKTPGFLNYFIVGEHILRYIDPGWTGDLYGTAHKEFYGKIWLHWLVSSLPWWPVLVVLLVKFKKNHVLEQKLATIKKKPLFSFVLAWSLWCGVFFTFSGNILWTYLLPSMVGFALIVAWFVDAQSEGNNPQMVISLTWLQRVGFLVPVFVVLFSCVAIVYPSMLRTEKGIVQYTEENSPQLPFMYFRKVPFSATYYSKRTVKSMDDEQMSDYFKNPTLSNQAAYIAVNKGSIDEFKQFSVGNLQEVYRSKHFILFKVN</sequence>
<dbReference type="GO" id="GO:0000030">
    <property type="term" value="F:mannosyltransferase activity"/>
    <property type="evidence" value="ECO:0007669"/>
    <property type="project" value="InterPro"/>
</dbReference>
<dbReference type="PATRIC" id="fig|1414851.3.peg.488"/>
<feature type="transmembrane region" description="Helical" evidence="8">
    <location>
        <begin position="310"/>
        <end position="327"/>
    </location>
</feature>
<evidence type="ECO:0000256" key="3">
    <source>
        <dbReference type="ARBA" id="ARBA00022676"/>
    </source>
</evidence>
<dbReference type="Proteomes" id="UP000018766">
    <property type="component" value="Unassembled WGS sequence"/>
</dbReference>
<comment type="caution">
    <text evidence="10">The sequence shown here is derived from an EMBL/GenBank/DDBJ whole genome shotgun (WGS) entry which is preliminary data.</text>
</comment>
<dbReference type="PANTHER" id="PTHR33908">
    <property type="entry name" value="MANNOSYLTRANSFERASE YKCB-RELATED"/>
    <property type="match status" value="1"/>
</dbReference>
<keyword evidence="6 8" id="KW-1133">Transmembrane helix</keyword>
<feature type="transmembrane region" description="Helical" evidence="8">
    <location>
        <begin position="164"/>
        <end position="197"/>
    </location>
</feature>
<keyword evidence="2" id="KW-1003">Cell membrane</keyword>
<keyword evidence="11" id="KW-1185">Reference proteome</keyword>
<feature type="transmembrane region" description="Helical" evidence="8">
    <location>
        <begin position="116"/>
        <end position="133"/>
    </location>
</feature>
<accession>V8G9F8</accession>
<proteinExistence type="predicted"/>
<feature type="transmembrane region" description="Helical" evidence="8">
    <location>
        <begin position="270"/>
        <end position="290"/>
    </location>
</feature>
<evidence type="ECO:0000256" key="8">
    <source>
        <dbReference type="SAM" id="Phobius"/>
    </source>
</evidence>
<evidence type="ECO:0000313" key="11">
    <source>
        <dbReference type="Proteomes" id="UP000018766"/>
    </source>
</evidence>
<name>V8G9F8_9BURK</name>
<comment type="subcellular location">
    <subcellularLocation>
        <location evidence="1">Cell membrane</location>
        <topology evidence="1">Multi-pass membrane protein</topology>
    </subcellularLocation>
</comment>
<keyword evidence="3 10" id="KW-0328">Glycosyltransferase</keyword>
<evidence type="ECO:0000256" key="5">
    <source>
        <dbReference type="ARBA" id="ARBA00022692"/>
    </source>
</evidence>
<dbReference type="GO" id="GO:0009103">
    <property type="term" value="P:lipopolysaccharide biosynthetic process"/>
    <property type="evidence" value="ECO:0007669"/>
    <property type="project" value="UniProtKB-ARBA"/>
</dbReference>